<dbReference type="PANTHER" id="PTHR30055">
    <property type="entry name" value="HTH-TYPE TRANSCRIPTIONAL REGULATOR RUTR"/>
    <property type="match status" value="1"/>
</dbReference>
<proteinExistence type="predicted"/>
<dbReference type="PRINTS" id="PR00455">
    <property type="entry name" value="HTHTETR"/>
</dbReference>
<sequence>MVDSTPRRGRRPGRPPSRPDGPDQRQRLIEIALGLFAYKGFAETTLASIAREAGMTPAAVHYYFKTREQLFDAVYDEHILPMRQRIGGIFESHADDPVDAFTELAERFVELAGEHRWVGPVIFGEMISDSHVFKEHIRRRFGDEERPIRLIETIRRWQSQGKLNPHLDPALLMGTVLSLTVLPMTASRRWHGDPVRGHVTPADIARHAVALLRQGLQPG</sequence>
<dbReference type="SUPFAM" id="SSF48498">
    <property type="entry name" value="Tetracyclin repressor-like, C-terminal domain"/>
    <property type="match status" value="1"/>
</dbReference>
<evidence type="ECO:0000256" key="5">
    <source>
        <dbReference type="SAM" id="MobiDB-lite"/>
    </source>
</evidence>
<reference evidence="7 8" key="1">
    <citation type="journal article" date="2024" name="Curr. Microbiol.">
        <title>Luteibacter sahnii sp. nov., A Novel Yellow-Colored Xanthomonadin Pigment Producing Probiotic Bacterium from Healthy Rice Seed Microbiome.</title>
        <authorList>
            <person name="Jaiswal G."/>
            <person name="Rana R."/>
            <person name="Nayak P.K."/>
            <person name="Chouhan R."/>
            <person name="Gandhi S.G."/>
            <person name="Patel H.K."/>
            <person name="Patil P.B."/>
        </authorList>
    </citation>
    <scope>NUCLEOTIDE SEQUENCE [LARGE SCALE GENOMIC DNA]</scope>
    <source>
        <strain evidence="7 8">PPL201</strain>
    </source>
</reference>
<dbReference type="Proteomes" id="UP001528850">
    <property type="component" value="Unassembled WGS sequence"/>
</dbReference>
<feature type="DNA-binding region" description="H-T-H motif" evidence="4">
    <location>
        <begin position="45"/>
        <end position="64"/>
    </location>
</feature>
<dbReference type="PROSITE" id="PS50977">
    <property type="entry name" value="HTH_TETR_2"/>
    <property type="match status" value="1"/>
</dbReference>
<evidence type="ECO:0000256" key="4">
    <source>
        <dbReference type="PROSITE-ProRule" id="PRU00335"/>
    </source>
</evidence>
<feature type="domain" description="HTH tetR-type" evidence="6">
    <location>
        <begin position="22"/>
        <end position="82"/>
    </location>
</feature>
<comment type="caution">
    <text evidence="7">The sequence shown here is derived from an EMBL/GenBank/DDBJ whole genome shotgun (WGS) entry which is preliminary data.</text>
</comment>
<keyword evidence="2 4" id="KW-0238">DNA-binding</keyword>
<evidence type="ECO:0000313" key="7">
    <source>
        <dbReference type="EMBL" id="MDF4026007.1"/>
    </source>
</evidence>
<dbReference type="InterPro" id="IPR036271">
    <property type="entry name" value="Tet_transcr_reg_TetR-rel_C_sf"/>
</dbReference>
<evidence type="ECO:0000256" key="1">
    <source>
        <dbReference type="ARBA" id="ARBA00023015"/>
    </source>
</evidence>
<dbReference type="Gene3D" id="1.10.357.10">
    <property type="entry name" value="Tetracycline Repressor, domain 2"/>
    <property type="match status" value="1"/>
</dbReference>
<dbReference type="Pfam" id="PF00440">
    <property type="entry name" value="TetR_N"/>
    <property type="match status" value="1"/>
</dbReference>
<gene>
    <name evidence="7" type="ORF">P3W24_13605</name>
</gene>
<keyword evidence="3" id="KW-0804">Transcription</keyword>
<evidence type="ECO:0000256" key="3">
    <source>
        <dbReference type="ARBA" id="ARBA00023163"/>
    </source>
</evidence>
<name>A0ABT6BFN7_9GAMM</name>
<accession>A0ABT6BFN7</accession>
<evidence type="ECO:0000313" key="8">
    <source>
        <dbReference type="Proteomes" id="UP001528850"/>
    </source>
</evidence>
<dbReference type="InterPro" id="IPR050109">
    <property type="entry name" value="HTH-type_TetR-like_transc_reg"/>
</dbReference>
<dbReference type="InterPro" id="IPR001647">
    <property type="entry name" value="HTH_TetR"/>
</dbReference>
<evidence type="ECO:0000259" key="6">
    <source>
        <dbReference type="PROSITE" id="PS50977"/>
    </source>
</evidence>
<keyword evidence="8" id="KW-1185">Reference proteome</keyword>
<dbReference type="InterPro" id="IPR009057">
    <property type="entry name" value="Homeodomain-like_sf"/>
</dbReference>
<keyword evidence="1" id="KW-0805">Transcription regulation</keyword>
<feature type="region of interest" description="Disordered" evidence="5">
    <location>
        <begin position="1"/>
        <end position="24"/>
    </location>
</feature>
<organism evidence="7 8">
    <name type="scientific">Luteibacter sahnii</name>
    <dbReference type="NCBI Taxonomy" id="3021977"/>
    <lineage>
        <taxon>Bacteria</taxon>
        <taxon>Pseudomonadati</taxon>
        <taxon>Pseudomonadota</taxon>
        <taxon>Gammaproteobacteria</taxon>
        <taxon>Lysobacterales</taxon>
        <taxon>Rhodanobacteraceae</taxon>
        <taxon>Luteibacter</taxon>
    </lineage>
</organism>
<protein>
    <submittedName>
        <fullName evidence="7">TetR/AcrR family transcriptional regulator</fullName>
    </submittedName>
</protein>
<evidence type="ECO:0000256" key="2">
    <source>
        <dbReference type="ARBA" id="ARBA00023125"/>
    </source>
</evidence>
<dbReference type="PANTHER" id="PTHR30055:SF234">
    <property type="entry name" value="HTH-TYPE TRANSCRIPTIONAL REGULATOR BETI"/>
    <property type="match status" value="1"/>
</dbReference>
<dbReference type="SUPFAM" id="SSF46689">
    <property type="entry name" value="Homeodomain-like"/>
    <property type="match status" value="1"/>
</dbReference>
<dbReference type="EMBL" id="JARJJS010000003">
    <property type="protein sequence ID" value="MDF4026007.1"/>
    <property type="molecule type" value="Genomic_DNA"/>
</dbReference>